<dbReference type="GO" id="GO:0000034">
    <property type="term" value="F:adenine deaminase activity"/>
    <property type="evidence" value="ECO:0007669"/>
    <property type="project" value="UniProtKB-UniRule"/>
</dbReference>
<evidence type="ECO:0000256" key="4">
    <source>
        <dbReference type="ARBA" id="ARBA00023211"/>
    </source>
</evidence>
<dbReference type="InterPro" id="IPR006679">
    <property type="entry name" value="Adenine_deam"/>
</dbReference>
<evidence type="ECO:0000259" key="8">
    <source>
        <dbReference type="Pfam" id="PF13382"/>
    </source>
</evidence>
<dbReference type="SUPFAM" id="SSF51556">
    <property type="entry name" value="Metallo-dependent hydrolases"/>
    <property type="match status" value="1"/>
</dbReference>
<dbReference type="AlphaFoldDB" id="A0A2H1FGL9"/>
<dbReference type="EMBL" id="LT841358">
    <property type="protein sequence ID" value="SMH71908.1"/>
    <property type="molecule type" value="Genomic_DNA"/>
</dbReference>
<dbReference type="PANTHER" id="PTHR11113">
    <property type="entry name" value="N-ACETYLGLUCOSAMINE-6-PHOSPHATE DEACETYLASE"/>
    <property type="match status" value="1"/>
</dbReference>
<evidence type="ECO:0000313" key="10">
    <source>
        <dbReference type="Proteomes" id="UP000230607"/>
    </source>
</evidence>
<gene>
    <name evidence="6 9" type="primary">ade</name>
    <name evidence="9" type="ORF">NCS_11720</name>
</gene>
<evidence type="ECO:0000259" key="7">
    <source>
        <dbReference type="Pfam" id="PF01979"/>
    </source>
</evidence>
<dbReference type="InterPro" id="IPR011059">
    <property type="entry name" value="Metal-dep_hydrolase_composite"/>
</dbReference>
<name>A0A2H1FGL9_9ARCH</name>
<keyword evidence="3 6" id="KW-0378">Hydrolase</keyword>
<dbReference type="InterPro" id="IPR018228">
    <property type="entry name" value="DNase_TatD-rel_CS"/>
</dbReference>
<dbReference type="Gene3D" id="3.20.20.140">
    <property type="entry name" value="Metal-dependent hydrolases"/>
    <property type="match status" value="1"/>
</dbReference>
<evidence type="ECO:0000256" key="6">
    <source>
        <dbReference type="HAMAP-Rule" id="MF_01518"/>
    </source>
</evidence>
<dbReference type="GO" id="GO:0006146">
    <property type="term" value="P:adenine catabolic process"/>
    <property type="evidence" value="ECO:0007669"/>
    <property type="project" value="InterPro"/>
</dbReference>
<protein>
    <recommendedName>
        <fullName evidence="2 6">Adenine deaminase</fullName>
        <shortName evidence="6">Adenase</shortName>
        <shortName evidence="6">Adenine aminase</shortName>
        <ecNumber evidence="2 6">3.5.4.2</ecNumber>
    </recommendedName>
</protein>
<evidence type="ECO:0000313" key="9">
    <source>
        <dbReference type="EMBL" id="SMH71908.1"/>
    </source>
</evidence>
<evidence type="ECO:0000256" key="3">
    <source>
        <dbReference type="ARBA" id="ARBA00022801"/>
    </source>
</evidence>
<dbReference type="EC" id="3.5.4.2" evidence="2 6"/>
<dbReference type="Gene3D" id="2.30.40.10">
    <property type="entry name" value="Urease, subunit C, domain 1"/>
    <property type="match status" value="1"/>
</dbReference>
<dbReference type="Proteomes" id="UP000230607">
    <property type="component" value="Chromosome 1"/>
</dbReference>
<organism evidence="9 10">
    <name type="scientific">Candidatus Nitrosotalea okcheonensis</name>
    <dbReference type="NCBI Taxonomy" id="1903276"/>
    <lineage>
        <taxon>Archaea</taxon>
        <taxon>Nitrososphaerota</taxon>
        <taxon>Nitrososphaeria</taxon>
        <taxon>Nitrosotaleales</taxon>
        <taxon>Nitrosotaleaceae</taxon>
        <taxon>Nitrosotalea</taxon>
    </lineage>
</organism>
<dbReference type="Pfam" id="PF13382">
    <property type="entry name" value="Adenine_deam_C"/>
    <property type="match status" value="1"/>
</dbReference>
<evidence type="ECO:0000256" key="2">
    <source>
        <dbReference type="ARBA" id="ARBA00012782"/>
    </source>
</evidence>
<comment type="catalytic activity">
    <reaction evidence="5 6">
        <text>adenine + H2O + H(+) = hypoxanthine + NH4(+)</text>
        <dbReference type="Rhea" id="RHEA:23688"/>
        <dbReference type="ChEBI" id="CHEBI:15377"/>
        <dbReference type="ChEBI" id="CHEBI:15378"/>
        <dbReference type="ChEBI" id="CHEBI:16708"/>
        <dbReference type="ChEBI" id="CHEBI:17368"/>
        <dbReference type="ChEBI" id="CHEBI:28938"/>
        <dbReference type="EC" id="3.5.4.2"/>
    </reaction>
</comment>
<evidence type="ECO:0000256" key="5">
    <source>
        <dbReference type="ARBA" id="ARBA00047720"/>
    </source>
</evidence>
<dbReference type="SUPFAM" id="SSF51338">
    <property type="entry name" value="Composite domain of metallo-dependent hydrolases"/>
    <property type="match status" value="1"/>
</dbReference>
<dbReference type="InterPro" id="IPR026912">
    <property type="entry name" value="Adenine_deam_C"/>
</dbReference>
<dbReference type="PANTHER" id="PTHR11113:SF2">
    <property type="entry name" value="ADENINE DEAMINASE"/>
    <property type="match status" value="1"/>
</dbReference>
<comment type="similarity">
    <text evidence="1 6">Belongs to the metallo-dependent hydrolases superfamily. Adenine deaminase family.</text>
</comment>
<evidence type="ECO:0000256" key="1">
    <source>
        <dbReference type="ARBA" id="ARBA00006773"/>
    </source>
</evidence>
<dbReference type="HAMAP" id="MF_01518">
    <property type="entry name" value="Adenine_deamin"/>
    <property type="match status" value="1"/>
</dbReference>
<dbReference type="InterPro" id="IPR032466">
    <property type="entry name" value="Metal_Hydrolase"/>
</dbReference>
<feature type="domain" description="Adenine deaminase C-terminal" evidence="8">
    <location>
        <begin position="416"/>
        <end position="582"/>
    </location>
</feature>
<comment type="cofactor">
    <cofactor evidence="6">
        <name>Mn(2+)</name>
        <dbReference type="ChEBI" id="CHEBI:29035"/>
    </cofactor>
</comment>
<dbReference type="InterPro" id="IPR006680">
    <property type="entry name" value="Amidohydro-rel"/>
</dbReference>
<dbReference type="PROSITE" id="PS01137">
    <property type="entry name" value="TATD_1"/>
    <property type="match status" value="1"/>
</dbReference>
<dbReference type="Pfam" id="PF01979">
    <property type="entry name" value="Amidohydro_1"/>
    <property type="match status" value="1"/>
</dbReference>
<keyword evidence="10" id="KW-1185">Reference proteome</keyword>
<feature type="domain" description="Amidohydrolase-related" evidence="7">
    <location>
        <begin position="77"/>
        <end position="361"/>
    </location>
</feature>
<accession>A0A2H1FGL9</accession>
<sequence length="590" mass="65544">MKASSLASMISSLNSVAMGKSKADVVLKNCRLVNVFSREIIPQIHVAIKKDRIAYVGKDASHTVGEKTGVIDLQDRYITPGFVDSHVHIDQYVLPSELAKKSLLSGTTALFADPIDIVSVCGYRGFKEFVKMTQRLPIRVYHVIPGGLPVDRKFSHARTLTKKEELKGLDIENVVGLGEVFSWTKVTTRDPNTMKSISNVLETNGIINGHTAGASDKKLNAYIASGIFSCHEPIDYDQVLERLRLGMWVMMREGSIRRDLDKILPSTLSHKTYLDRLMFCTDGVNPKDIVDYGMIDHCIRKSISIGMDPIDAITIASRNSFEYYGMSKDLGAIAPGKLADILVFDDLEKIKPNKVFVGGKLMVDNNSLVVDTPRTIIPDWMRKTVKTGIKFGEKDFVIPCKENIAQALIIKLDTEIITKMDQEELQVIDGNVVTSYDKDVWKVAAIDRTYGTGKKSVAFLRNFGADVGAFGCTQSFHENDMIIVGSNEKDMAFVANTLTKMQGGMLVAKNGNILSKFSLPLAGLISSLSFEKTLDEYASIDSKLIETGCKFKNPHLIPLFLPFLALPEIRILYTGVVDVKNRRYLKILNR</sequence>
<proteinExistence type="inferred from homology"/>
<reference evidence="10" key="1">
    <citation type="submission" date="2017-03" db="EMBL/GenBank/DDBJ databases">
        <authorList>
            <person name="Herbold C."/>
        </authorList>
    </citation>
    <scope>NUCLEOTIDE SEQUENCE [LARGE SCALE GENOMIC DNA]</scope>
</reference>
<keyword evidence="4 6" id="KW-0464">Manganese</keyword>